<keyword evidence="2" id="KW-1185">Reference proteome</keyword>
<dbReference type="EMBL" id="GL450824">
    <property type="protein sequence ID" value="EFN80372.1"/>
    <property type="molecule type" value="Genomic_DNA"/>
</dbReference>
<organism evidence="2">
    <name type="scientific">Harpegnathos saltator</name>
    <name type="common">Jerdon's jumping ant</name>
    <dbReference type="NCBI Taxonomy" id="610380"/>
    <lineage>
        <taxon>Eukaryota</taxon>
        <taxon>Metazoa</taxon>
        <taxon>Ecdysozoa</taxon>
        <taxon>Arthropoda</taxon>
        <taxon>Hexapoda</taxon>
        <taxon>Insecta</taxon>
        <taxon>Pterygota</taxon>
        <taxon>Neoptera</taxon>
        <taxon>Endopterygota</taxon>
        <taxon>Hymenoptera</taxon>
        <taxon>Apocrita</taxon>
        <taxon>Aculeata</taxon>
        <taxon>Formicoidea</taxon>
        <taxon>Formicidae</taxon>
        <taxon>Ponerinae</taxon>
        <taxon>Ponerini</taxon>
        <taxon>Harpegnathos</taxon>
    </lineage>
</organism>
<reference evidence="1 2" key="1">
    <citation type="journal article" date="2010" name="Science">
        <title>Genomic comparison of the ants Camponotus floridanus and Harpegnathos saltator.</title>
        <authorList>
            <person name="Bonasio R."/>
            <person name="Zhang G."/>
            <person name="Ye C."/>
            <person name="Mutti N.S."/>
            <person name="Fang X."/>
            <person name="Qin N."/>
            <person name="Donahue G."/>
            <person name="Yang P."/>
            <person name="Li Q."/>
            <person name="Li C."/>
            <person name="Zhang P."/>
            <person name="Huang Z."/>
            <person name="Berger S.L."/>
            <person name="Reinberg D."/>
            <person name="Wang J."/>
            <person name="Liebig J."/>
        </authorList>
    </citation>
    <scope>NUCLEOTIDE SEQUENCE [LARGE SCALE GENOMIC DNA]</scope>
    <source>
        <strain evidence="1 2">R22 G/1</strain>
    </source>
</reference>
<evidence type="ECO:0000313" key="1">
    <source>
        <dbReference type="EMBL" id="EFN80372.1"/>
    </source>
</evidence>
<name>E2BV80_HARSA</name>
<gene>
    <name evidence="1" type="ORF">EAI_14718</name>
</gene>
<dbReference type="OrthoDB" id="10265668at2759"/>
<protein>
    <submittedName>
        <fullName evidence="1">Uncharacterized protein</fullName>
    </submittedName>
</protein>
<dbReference type="Proteomes" id="UP000008237">
    <property type="component" value="Unassembled WGS sequence"/>
</dbReference>
<evidence type="ECO:0000313" key="2">
    <source>
        <dbReference type="Proteomes" id="UP000008237"/>
    </source>
</evidence>
<sequence length="75" mass="8134">MSSASGDEADIALAEQVKRTRSGRSRKTAVVAKKSPVKKLLARATRSPKKVHEIEDIEVRVATIERVSTGAYIAN</sequence>
<accession>E2BV80</accession>
<dbReference type="AlphaFoldDB" id="E2BV80"/>
<dbReference type="InParanoid" id="E2BV80"/>
<proteinExistence type="predicted"/>